<dbReference type="OrthoDB" id="1888931at2759"/>
<name>A0A7R9QL05_9ACAR</name>
<dbReference type="PRINTS" id="PR00080">
    <property type="entry name" value="SDRFAMILY"/>
</dbReference>
<evidence type="ECO:0000313" key="2">
    <source>
        <dbReference type="Proteomes" id="UP000728032"/>
    </source>
</evidence>
<protein>
    <submittedName>
        <fullName evidence="1">Uncharacterized protein</fullName>
    </submittedName>
</protein>
<gene>
    <name evidence="1" type="ORF">ONB1V03_LOCUS6614</name>
</gene>
<accession>A0A7R9QL05</accession>
<dbReference type="InterPro" id="IPR036291">
    <property type="entry name" value="NAD(P)-bd_dom_sf"/>
</dbReference>
<dbReference type="Pfam" id="PF13561">
    <property type="entry name" value="adh_short_C2"/>
    <property type="match status" value="1"/>
</dbReference>
<dbReference type="Proteomes" id="UP000728032">
    <property type="component" value="Unassembled WGS sequence"/>
</dbReference>
<dbReference type="FunFam" id="3.40.50.720:FF:000084">
    <property type="entry name" value="Short-chain dehydrogenase reductase"/>
    <property type="match status" value="1"/>
</dbReference>
<dbReference type="PANTHER" id="PTHR43975:SF2">
    <property type="entry name" value="EG:BACR7A4.14 PROTEIN-RELATED"/>
    <property type="match status" value="1"/>
</dbReference>
<dbReference type="EMBL" id="CAJPVJ010003034">
    <property type="protein sequence ID" value="CAG2167102.1"/>
    <property type="molecule type" value="Genomic_DNA"/>
</dbReference>
<dbReference type="SUPFAM" id="SSF51735">
    <property type="entry name" value="NAD(P)-binding Rossmann-fold domains"/>
    <property type="match status" value="1"/>
</dbReference>
<proteinExistence type="predicted"/>
<dbReference type="EMBL" id="OC917859">
    <property type="protein sequence ID" value="CAD7648151.1"/>
    <property type="molecule type" value="Genomic_DNA"/>
</dbReference>
<reference evidence="1" key="1">
    <citation type="submission" date="2020-11" db="EMBL/GenBank/DDBJ databases">
        <authorList>
            <person name="Tran Van P."/>
        </authorList>
    </citation>
    <scope>NUCLEOTIDE SEQUENCE</scope>
</reference>
<dbReference type="InterPro" id="IPR002347">
    <property type="entry name" value="SDR_fam"/>
</dbReference>
<dbReference type="AlphaFoldDB" id="A0A7R9QL05"/>
<sequence length="271" mass="29530">MSSKDIYEEVRNSRDFTGKVVLVTGSSGGIGGQIVKLFSALGASVVVTGRREDRIKEIAEETHELSPKKLKPLEVVADLAKDADVERVFNETVKTFNRLDVLVNNAGVYTTANVTDNDFMDILDKLERVDVKASLQLIRLSVPYLQKTNGSIINIGSTISERPQNSGLAYDLVKTSLTKMSEVLAIELAPQGIRVNTVSAGLVESQQGMEDWVKKCAKYTPLGRIGQPIDIAKGVVFLASTDAQFITGHNLVIDGGLKYNMDSNFVNPNII</sequence>
<dbReference type="PRINTS" id="PR00081">
    <property type="entry name" value="GDHRDH"/>
</dbReference>
<keyword evidence="2" id="KW-1185">Reference proteome</keyword>
<dbReference type="PANTHER" id="PTHR43975">
    <property type="entry name" value="ZGC:101858"/>
    <property type="match status" value="1"/>
</dbReference>
<evidence type="ECO:0000313" key="1">
    <source>
        <dbReference type="EMBL" id="CAD7648151.1"/>
    </source>
</evidence>
<dbReference type="Gene3D" id="3.40.50.720">
    <property type="entry name" value="NAD(P)-binding Rossmann-like Domain"/>
    <property type="match status" value="1"/>
</dbReference>
<organism evidence="1">
    <name type="scientific">Oppiella nova</name>
    <dbReference type="NCBI Taxonomy" id="334625"/>
    <lineage>
        <taxon>Eukaryota</taxon>
        <taxon>Metazoa</taxon>
        <taxon>Ecdysozoa</taxon>
        <taxon>Arthropoda</taxon>
        <taxon>Chelicerata</taxon>
        <taxon>Arachnida</taxon>
        <taxon>Acari</taxon>
        <taxon>Acariformes</taxon>
        <taxon>Sarcoptiformes</taxon>
        <taxon>Oribatida</taxon>
        <taxon>Brachypylina</taxon>
        <taxon>Oppioidea</taxon>
        <taxon>Oppiidae</taxon>
        <taxon>Oppiella</taxon>
    </lineage>
</organism>